<evidence type="ECO:0000256" key="2">
    <source>
        <dbReference type="ARBA" id="ARBA00023277"/>
    </source>
</evidence>
<dbReference type="EMBL" id="JAHJDP010000087">
    <property type="protein sequence ID" value="MBU2692308.1"/>
    <property type="molecule type" value="Genomic_DNA"/>
</dbReference>
<dbReference type="InterPro" id="IPR021923">
    <property type="entry name" value="DUF3536"/>
</dbReference>
<dbReference type="PANTHER" id="PTHR36306">
    <property type="entry name" value="ALPHA-AMYLASE-RELATED-RELATED"/>
    <property type="match status" value="1"/>
</dbReference>
<dbReference type="Pfam" id="PF03065">
    <property type="entry name" value="Glyco_hydro_57"/>
    <property type="match status" value="1"/>
</dbReference>
<name>A0A948RZ54_UNCEI</name>
<protein>
    <submittedName>
        <fullName evidence="4">DUF3536 domain-containing protein</fullName>
    </submittedName>
</protein>
<proteinExistence type="inferred from homology"/>
<dbReference type="CDD" id="cd10797">
    <property type="entry name" value="GH57N_APU_like_1"/>
    <property type="match status" value="1"/>
</dbReference>
<accession>A0A948RZ54</accession>
<dbReference type="InterPro" id="IPR052046">
    <property type="entry name" value="GH57_Enzymes"/>
</dbReference>
<keyword evidence="2" id="KW-0119">Carbohydrate metabolism</keyword>
<dbReference type="Pfam" id="PF12055">
    <property type="entry name" value="DUF3536"/>
    <property type="match status" value="1"/>
</dbReference>
<dbReference type="SUPFAM" id="SSF88713">
    <property type="entry name" value="Glycoside hydrolase/deacetylase"/>
    <property type="match status" value="1"/>
</dbReference>
<dbReference type="InterPro" id="IPR011330">
    <property type="entry name" value="Glyco_hydro/deAcase_b/a-brl"/>
</dbReference>
<evidence type="ECO:0000259" key="3">
    <source>
        <dbReference type="Pfam" id="PF03065"/>
    </source>
</evidence>
<dbReference type="InterPro" id="IPR004300">
    <property type="entry name" value="Glyco_hydro_57_N"/>
</dbReference>
<evidence type="ECO:0000256" key="1">
    <source>
        <dbReference type="ARBA" id="ARBA00006821"/>
    </source>
</evidence>
<feature type="domain" description="Glycoside hydrolase family 57 N-terminal" evidence="3">
    <location>
        <begin position="39"/>
        <end position="311"/>
    </location>
</feature>
<dbReference type="GO" id="GO:0003824">
    <property type="term" value="F:catalytic activity"/>
    <property type="evidence" value="ECO:0007669"/>
    <property type="project" value="InterPro"/>
</dbReference>
<comment type="caution">
    <text evidence="4">The sequence shown here is derived from an EMBL/GenBank/DDBJ whole genome shotgun (WGS) entry which is preliminary data.</text>
</comment>
<organism evidence="4 5">
    <name type="scientific">Eiseniibacteriota bacterium</name>
    <dbReference type="NCBI Taxonomy" id="2212470"/>
    <lineage>
        <taxon>Bacteria</taxon>
        <taxon>Candidatus Eiseniibacteriota</taxon>
    </lineage>
</organism>
<reference evidence="4" key="1">
    <citation type="submission" date="2021-05" db="EMBL/GenBank/DDBJ databases">
        <title>Energy efficiency and biological interactions define the core microbiome of deep oligotrophic groundwater.</title>
        <authorList>
            <person name="Mehrshad M."/>
            <person name="Lopez-Fernandez M."/>
            <person name="Bell E."/>
            <person name="Bernier-Latmani R."/>
            <person name="Bertilsson S."/>
            <person name="Dopson M."/>
        </authorList>
    </citation>
    <scope>NUCLEOTIDE SEQUENCE</scope>
    <source>
        <strain evidence="4">Modern_marine.mb.64</strain>
    </source>
</reference>
<evidence type="ECO:0000313" key="4">
    <source>
        <dbReference type="EMBL" id="MBU2692308.1"/>
    </source>
</evidence>
<dbReference type="Gene3D" id="3.20.110.20">
    <property type="match status" value="1"/>
</dbReference>
<evidence type="ECO:0000313" key="5">
    <source>
        <dbReference type="Proteomes" id="UP000777784"/>
    </source>
</evidence>
<comment type="similarity">
    <text evidence="1">Belongs to the glycosyl hydrolase 57 family.</text>
</comment>
<dbReference type="Proteomes" id="UP000777784">
    <property type="component" value="Unassembled WGS sequence"/>
</dbReference>
<dbReference type="PANTHER" id="PTHR36306:SF3">
    <property type="entry name" value="GLYCOSIDE HYDROLASE FAMILY 57"/>
    <property type="match status" value="1"/>
</dbReference>
<dbReference type="AlphaFoldDB" id="A0A948RZ54"/>
<dbReference type="GO" id="GO:0005975">
    <property type="term" value="P:carbohydrate metabolic process"/>
    <property type="evidence" value="ECO:0007669"/>
    <property type="project" value="InterPro"/>
</dbReference>
<sequence length="808" mass="92361">MERFLCVHGHFYQPPRENPWLEAVEIQGSAAPYHDWNDRITEECYIPNTMARILDDEERLVTIVNNYSRISFNFGPTLLSWMERRRPELAPRLREADDVSRRVYSGHGNAIAQAYNHIILPLANTRDKRTQVIWGRRDFESRFGREPEGMWLPETAVDLESLDIMAEFGMRFAILAPHQARRVRPLDSDAWTEVNGQKIDPTRAYLVKLPSGRTMSLFFYDGPIAKAIAFEGLLSSGENFARRLQDGFSDQRRHAQLVHIATDGESYGHHHRFGEMALAYALQKITSRGQIRLTNYGEYLEKFPPEYEVEIQEDTSWSCSHGIERWRSNCGCEVGSRAGWNQAWRTPLRESLDWLRDTVAPAFEDKGREIFKDPWAARDSYIEVLLKQQRVKPEAFIAEQAARPLQQSEIVKALRMMELQRHAMLMYTSCGWFFADPSGIETIQIIQYAGRVIQLAREALGLDLEEEFLKRFSSVSSNDPLEGNGRALYMKHVVPAVVDLEQVGAHAAIAHLFGEDDEENRIYCYTTARKSLKSTEAGRARLDLGAMEVTSNVTLESAGLNFAVFHLGDQNLNAGVRRFDDEEKWSTASGELSSAFSSADYPQVMRLVDRYFESRTYSIKSLFLEEQRRILDKILQASLLEADASYRQIYERNAPLMRMLANLGLPGPRRLQAAAGIALDQLVHETLASDEPDADRFQSLWDEAGAAGVELDKDEMALTLRDSLKRLAHELRSKPLDTRQLARLEAGTRLLDKLPVHVDTVYPQIVCYEIFGSHYTQIAETAESGNAWARQWTETFRLLAQRLKVRID</sequence>
<gene>
    <name evidence="4" type="ORF">KJ970_15400</name>
</gene>